<keyword evidence="6 16" id="KW-0812">Transmembrane</keyword>
<dbReference type="GO" id="GO:0016787">
    <property type="term" value="F:hydrolase activity"/>
    <property type="evidence" value="ECO:0007669"/>
    <property type="project" value="UniProtKB-KW"/>
</dbReference>
<evidence type="ECO:0000256" key="8">
    <source>
        <dbReference type="ARBA" id="ARBA00022723"/>
    </source>
</evidence>
<keyword evidence="13" id="KW-0496">Mitochondrion</keyword>
<dbReference type="HOGENOM" id="CLU_046484_0_1_1"/>
<comment type="caution">
    <text evidence="18">The sequence shown here is derived from an EMBL/GenBank/DDBJ whole genome shotgun (WGS) entry which is preliminary data.</text>
</comment>
<dbReference type="eggNOG" id="ENOG502RZZQ">
    <property type="taxonomic scope" value="Eukaryota"/>
</dbReference>
<keyword evidence="7" id="KW-0540">Nuclease</keyword>
<dbReference type="FunFam" id="2.40.50.90:FF:000029">
    <property type="entry name" value="Probable endonuclease lcl3"/>
    <property type="match status" value="1"/>
</dbReference>
<evidence type="ECO:0000256" key="16">
    <source>
        <dbReference type="SAM" id="Phobius"/>
    </source>
</evidence>
<evidence type="ECO:0000259" key="17">
    <source>
        <dbReference type="PROSITE" id="PS50830"/>
    </source>
</evidence>
<dbReference type="GO" id="GO:0004519">
    <property type="term" value="F:endonuclease activity"/>
    <property type="evidence" value="ECO:0007669"/>
    <property type="project" value="UniProtKB-KW"/>
</dbReference>
<keyword evidence="14 16" id="KW-0472">Membrane</keyword>
<comment type="subcellular location">
    <subcellularLocation>
        <location evidence="1">Membrane</location>
        <topology evidence="1">Single-pass membrane protein</topology>
    </subcellularLocation>
    <subcellularLocation>
        <location evidence="2">Mitochondrion</location>
    </subcellularLocation>
</comment>
<feature type="domain" description="TNase-like" evidence="17">
    <location>
        <begin position="104"/>
        <end position="265"/>
    </location>
</feature>
<feature type="compositionally biased region" description="Basic and acidic residues" evidence="15">
    <location>
        <begin position="11"/>
        <end position="21"/>
    </location>
</feature>
<feature type="compositionally biased region" description="Polar residues" evidence="15">
    <location>
        <begin position="25"/>
        <end position="56"/>
    </location>
</feature>
<dbReference type="GO" id="GO:0046872">
    <property type="term" value="F:metal ion binding"/>
    <property type="evidence" value="ECO:0007669"/>
    <property type="project" value="UniProtKB-KW"/>
</dbReference>
<dbReference type="PROSITE" id="PS50830">
    <property type="entry name" value="TNASE_3"/>
    <property type="match status" value="1"/>
</dbReference>
<comment type="similarity">
    <text evidence="3">Belongs to the LCL3 family.</text>
</comment>
<proteinExistence type="inferred from homology"/>
<protein>
    <recommendedName>
        <fullName evidence="4">Probable endonuclease LCL3</fullName>
    </recommendedName>
    <alternativeName>
        <fullName evidence="5">Probable endonuclease lcl3</fullName>
    </alternativeName>
</protein>
<dbReference type="Gene3D" id="2.40.50.90">
    <property type="match status" value="1"/>
</dbReference>
<evidence type="ECO:0000256" key="14">
    <source>
        <dbReference type="ARBA" id="ARBA00023136"/>
    </source>
</evidence>
<feature type="region of interest" description="Disordered" evidence="15">
    <location>
        <begin position="1"/>
        <end position="56"/>
    </location>
</feature>
<evidence type="ECO:0000256" key="3">
    <source>
        <dbReference type="ARBA" id="ARBA00005435"/>
    </source>
</evidence>
<dbReference type="STRING" id="1182542.W9YCW9"/>
<sequence>MPWPKLWFSSTKDESESESKPLRPSKTQASETLDSASQNLKPTPQGPSPSNASPSKLWTFTEPGTISAAVVLTAASLGCFTFYKAYLRRIPQAVNINPGFFRRRSIVGKVTSVGDGDNFRIYHTPGGRLAGWGWFPGRRVPTDKKKLKGQTIHVRLAGIDAPELAHFGRPSQPYAPEALDWLTAYVLGKRVRAYVYKIDQYSRVVGTVYVWKGLLRRDVGLQILRAGLATVYEAKSGAEFGDGLEKKYRSAEWWAKTKRKGMWAASNKDYESPRAYKTRHGMGAPQQEGKQ</sequence>
<dbReference type="Proteomes" id="UP000019478">
    <property type="component" value="Unassembled WGS sequence"/>
</dbReference>
<dbReference type="Pfam" id="PF00565">
    <property type="entry name" value="SNase"/>
    <property type="match status" value="1"/>
</dbReference>
<evidence type="ECO:0000313" key="19">
    <source>
        <dbReference type="Proteomes" id="UP000019478"/>
    </source>
</evidence>
<evidence type="ECO:0000256" key="7">
    <source>
        <dbReference type="ARBA" id="ARBA00022722"/>
    </source>
</evidence>
<dbReference type="InterPro" id="IPR035437">
    <property type="entry name" value="SNase_OB-fold_sf"/>
</dbReference>
<evidence type="ECO:0000256" key="6">
    <source>
        <dbReference type="ARBA" id="ARBA00022692"/>
    </source>
</evidence>
<accession>W9YCW9</accession>
<keyword evidence="11" id="KW-0106">Calcium</keyword>
<dbReference type="SUPFAM" id="SSF50199">
    <property type="entry name" value="Staphylococcal nuclease"/>
    <property type="match status" value="1"/>
</dbReference>
<keyword evidence="12 16" id="KW-1133">Transmembrane helix</keyword>
<dbReference type="RefSeq" id="XP_007732385.1">
    <property type="nucleotide sequence ID" value="XM_007734195.1"/>
</dbReference>
<dbReference type="OrthoDB" id="430293at2759"/>
<evidence type="ECO:0000256" key="9">
    <source>
        <dbReference type="ARBA" id="ARBA00022759"/>
    </source>
</evidence>
<evidence type="ECO:0000256" key="4">
    <source>
        <dbReference type="ARBA" id="ARBA00013404"/>
    </source>
</evidence>
<dbReference type="GO" id="GO:0005739">
    <property type="term" value="C:mitochondrion"/>
    <property type="evidence" value="ECO:0007669"/>
    <property type="project" value="UniProtKB-SubCell"/>
</dbReference>
<feature type="transmembrane region" description="Helical" evidence="16">
    <location>
        <begin position="64"/>
        <end position="83"/>
    </location>
</feature>
<evidence type="ECO:0000256" key="11">
    <source>
        <dbReference type="ARBA" id="ARBA00022837"/>
    </source>
</evidence>
<evidence type="ECO:0000256" key="15">
    <source>
        <dbReference type="SAM" id="MobiDB-lite"/>
    </source>
</evidence>
<gene>
    <name evidence="18" type="ORF">A1O3_04064</name>
</gene>
<dbReference type="InterPro" id="IPR016071">
    <property type="entry name" value="Staphylococal_nuclease_OB-fold"/>
</dbReference>
<dbReference type="GeneID" id="19168185"/>
<dbReference type="AlphaFoldDB" id="W9YCW9"/>
<evidence type="ECO:0000256" key="2">
    <source>
        <dbReference type="ARBA" id="ARBA00004173"/>
    </source>
</evidence>
<keyword evidence="10" id="KW-0378">Hydrolase</keyword>
<evidence type="ECO:0000256" key="10">
    <source>
        <dbReference type="ARBA" id="ARBA00022801"/>
    </source>
</evidence>
<evidence type="ECO:0000256" key="5">
    <source>
        <dbReference type="ARBA" id="ARBA00014651"/>
    </source>
</evidence>
<keyword evidence="9" id="KW-0255">Endonuclease</keyword>
<evidence type="ECO:0000256" key="12">
    <source>
        <dbReference type="ARBA" id="ARBA00022989"/>
    </source>
</evidence>
<reference evidence="18 19" key="1">
    <citation type="submission" date="2013-03" db="EMBL/GenBank/DDBJ databases">
        <title>The Genome Sequence of Capronia epimyces CBS 606.96.</title>
        <authorList>
            <consortium name="The Broad Institute Genomics Platform"/>
            <person name="Cuomo C."/>
            <person name="de Hoog S."/>
            <person name="Gorbushina A."/>
            <person name="Walker B."/>
            <person name="Young S.K."/>
            <person name="Zeng Q."/>
            <person name="Gargeya S."/>
            <person name="Fitzgerald M."/>
            <person name="Haas B."/>
            <person name="Abouelleil A."/>
            <person name="Allen A.W."/>
            <person name="Alvarado L."/>
            <person name="Arachchi H.M."/>
            <person name="Berlin A.M."/>
            <person name="Chapman S.B."/>
            <person name="Gainer-Dewar J."/>
            <person name="Goldberg J."/>
            <person name="Griggs A."/>
            <person name="Gujja S."/>
            <person name="Hansen M."/>
            <person name="Howarth C."/>
            <person name="Imamovic A."/>
            <person name="Ireland A."/>
            <person name="Larimer J."/>
            <person name="McCowan C."/>
            <person name="Murphy C."/>
            <person name="Pearson M."/>
            <person name="Poon T.W."/>
            <person name="Priest M."/>
            <person name="Roberts A."/>
            <person name="Saif S."/>
            <person name="Shea T."/>
            <person name="Sisk P."/>
            <person name="Sykes S."/>
            <person name="Wortman J."/>
            <person name="Nusbaum C."/>
            <person name="Birren B."/>
        </authorList>
    </citation>
    <scope>NUCLEOTIDE SEQUENCE [LARGE SCALE GENOMIC DNA]</scope>
    <source>
        <strain evidence="18 19">CBS 606.96</strain>
    </source>
</reference>
<evidence type="ECO:0000256" key="1">
    <source>
        <dbReference type="ARBA" id="ARBA00004167"/>
    </source>
</evidence>
<dbReference type="PANTHER" id="PTHR12302:SF3">
    <property type="entry name" value="SERINE_THREONINE-PROTEIN KINASE 31"/>
    <property type="match status" value="1"/>
</dbReference>
<keyword evidence="8" id="KW-0479">Metal-binding</keyword>
<organism evidence="18 19">
    <name type="scientific">Capronia epimyces CBS 606.96</name>
    <dbReference type="NCBI Taxonomy" id="1182542"/>
    <lineage>
        <taxon>Eukaryota</taxon>
        <taxon>Fungi</taxon>
        <taxon>Dikarya</taxon>
        <taxon>Ascomycota</taxon>
        <taxon>Pezizomycotina</taxon>
        <taxon>Eurotiomycetes</taxon>
        <taxon>Chaetothyriomycetidae</taxon>
        <taxon>Chaetothyriales</taxon>
        <taxon>Herpotrichiellaceae</taxon>
        <taxon>Capronia</taxon>
    </lineage>
</organism>
<keyword evidence="19" id="KW-1185">Reference proteome</keyword>
<evidence type="ECO:0000313" key="18">
    <source>
        <dbReference type="EMBL" id="EXJ87106.1"/>
    </source>
</evidence>
<evidence type="ECO:0000256" key="13">
    <source>
        <dbReference type="ARBA" id="ARBA00023128"/>
    </source>
</evidence>
<name>W9YCW9_9EURO</name>
<dbReference type="EMBL" id="AMGY01000003">
    <property type="protein sequence ID" value="EXJ87106.1"/>
    <property type="molecule type" value="Genomic_DNA"/>
</dbReference>
<dbReference type="SMART" id="SM00318">
    <property type="entry name" value="SNc"/>
    <property type="match status" value="1"/>
</dbReference>
<dbReference type="PANTHER" id="PTHR12302">
    <property type="entry name" value="EBNA2 BINDING PROTEIN P100"/>
    <property type="match status" value="1"/>
</dbReference>
<dbReference type="GO" id="GO:0016020">
    <property type="term" value="C:membrane"/>
    <property type="evidence" value="ECO:0007669"/>
    <property type="project" value="UniProtKB-SubCell"/>
</dbReference>